<reference evidence="2" key="1">
    <citation type="submission" date="2012-07" db="EMBL/GenBank/DDBJ databases">
        <title>Genome of the Chinese tree shrew, a rising model animal genetically related to primates.</title>
        <authorList>
            <person name="Zhang G."/>
            <person name="Fan Y."/>
            <person name="Yao Y."/>
            <person name="Huang Z."/>
        </authorList>
    </citation>
    <scope>NUCLEOTIDE SEQUENCE [LARGE SCALE GENOMIC DNA]</scope>
</reference>
<dbReference type="EMBL" id="KB320773">
    <property type="protein sequence ID" value="ELW63559.1"/>
    <property type="molecule type" value="Genomic_DNA"/>
</dbReference>
<name>L9KM58_TUPCH</name>
<evidence type="ECO:0000313" key="2">
    <source>
        <dbReference type="Proteomes" id="UP000011518"/>
    </source>
</evidence>
<dbReference type="InParanoid" id="L9KM58"/>
<reference evidence="2" key="2">
    <citation type="journal article" date="2013" name="Nat. Commun.">
        <title>Genome of the Chinese tree shrew.</title>
        <authorList>
            <person name="Fan Y."/>
            <person name="Huang Z.Y."/>
            <person name="Cao C.C."/>
            <person name="Chen C.S."/>
            <person name="Chen Y.X."/>
            <person name="Fan D.D."/>
            <person name="He J."/>
            <person name="Hou H.L."/>
            <person name="Hu L."/>
            <person name="Hu X.T."/>
            <person name="Jiang X.T."/>
            <person name="Lai R."/>
            <person name="Lang Y.S."/>
            <person name="Liang B."/>
            <person name="Liao S.G."/>
            <person name="Mu D."/>
            <person name="Ma Y.Y."/>
            <person name="Niu Y.Y."/>
            <person name="Sun X.Q."/>
            <person name="Xia J.Q."/>
            <person name="Xiao J."/>
            <person name="Xiong Z.Q."/>
            <person name="Xu L."/>
            <person name="Yang L."/>
            <person name="Zhang Y."/>
            <person name="Zhao W."/>
            <person name="Zhao X.D."/>
            <person name="Zheng Y.T."/>
            <person name="Zhou J.M."/>
            <person name="Zhu Y.B."/>
            <person name="Zhang G.J."/>
            <person name="Wang J."/>
            <person name="Yao Y.G."/>
        </authorList>
    </citation>
    <scope>NUCLEOTIDE SEQUENCE [LARGE SCALE GENOMIC DNA]</scope>
</reference>
<accession>L9KM58</accession>
<gene>
    <name evidence="1" type="ORF">TREES_T100020702</name>
</gene>
<evidence type="ECO:0000313" key="1">
    <source>
        <dbReference type="EMBL" id="ELW63559.1"/>
    </source>
</evidence>
<dbReference type="AlphaFoldDB" id="L9KM58"/>
<proteinExistence type="predicted"/>
<organism evidence="1 2">
    <name type="scientific">Tupaia chinensis</name>
    <name type="common">Chinese tree shrew</name>
    <name type="synonym">Tupaia belangeri chinensis</name>
    <dbReference type="NCBI Taxonomy" id="246437"/>
    <lineage>
        <taxon>Eukaryota</taxon>
        <taxon>Metazoa</taxon>
        <taxon>Chordata</taxon>
        <taxon>Craniata</taxon>
        <taxon>Vertebrata</taxon>
        <taxon>Euteleostomi</taxon>
        <taxon>Mammalia</taxon>
        <taxon>Eutheria</taxon>
        <taxon>Euarchontoglires</taxon>
        <taxon>Scandentia</taxon>
        <taxon>Tupaiidae</taxon>
        <taxon>Tupaia</taxon>
    </lineage>
</organism>
<sequence length="83" mass="8802">MAWCGYESPPVSARWVKPRKAVATAKECQDGQRPPEAEALGASGRKALRAMVVASGGMCVLREPASRLRHCGGMDQEGSGESE</sequence>
<keyword evidence="2" id="KW-1185">Reference proteome</keyword>
<dbReference type="Proteomes" id="UP000011518">
    <property type="component" value="Unassembled WGS sequence"/>
</dbReference>
<protein>
    <submittedName>
        <fullName evidence="1">Uncharacterized protein</fullName>
    </submittedName>
</protein>